<protein>
    <submittedName>
        <fullName evidence="2">PadR family transcriptional regulator</fullName>
    </submittedName>
</protein>
<dbReference type="AlphaFoldDB" id="A0A8J2YI52"/>
<gene>
    <name evidence="2" type="ORF">GCM10011391_24520</name>
</gene>
<dbReference type="PANTHER" id="PTHR33169">
    <property type="entry name" value="PADR-FAMILY TRANSCRIPTIONAL REGULATOR"/>
    <property type="match status" value="1"/>
</dbReference>
<proteinExistence type="predicted"/>
<dbReference type="SUPFAM" id="SSF46785">
    <property type="entry name" value="Winged helix' DNA-binding domain"/>
    <property type="match status" value="1"/>
</dbReference>
<dbReference type="InterPro" id="IPR005149">
    <property type="entry name" value="Tscrpt_reg_PadR_N"/>
</dbReference>
<dbReference type="RefSeq" id="WP_188694308.1">
    <property type="nucleotide sequence ID" value="NZ_BMIR01000011.1"/>
</dbReference>
<name>A0A8J2YI52_9BACL</name>
<evidence type="ECO:0000313" key="2">
    <source>
        <dbReference type="EMBL" id="GGE44795.1"/>
    </source>
</evidence>
<dbReference type="PANTHER" id="PTHR33169:SF13">
    <property type="entry name" value="PADR-FAMILY TRANSCRIPTIONAL REGULATOR"/>
    <property type="match status" value="1"/>
</dbReference>
<feature type="domain" description="Transcription regulator PadR N-terminal" evidence="1">
    <location>
        <begin position="23"/>
        <end position="90"/>
    </location>
</feature>
<sequence>MAKYKKIESFLPLTHTTYYILLALISPAHGYGIMQEVKAITHGEIALGPGTLYGALSKLTKQGLITKLEEFATNRRKYYTLTPLGRQVVKAEYERIKSLVENSSELIQGLEGEDE</sequence>
<dbReference type="InterPro" id="IPR036388">
    <property type="entry name" value="WH-like_DNA-bd_sf"/>
</dbReference>
<dbReference type="Pfam" id="PF03551">
    <property type="entry name" value="PadR"/>
    <property type="match status" value="1"/>
</dbReference>
<accession>A0A8J2YI52</accession>
<dbReference type="InterPro" id="IPR036390">
    <property type="entry name" value="WH_DNA-bd_sf"/>
</dbReference>
<dbReference type="InterPro" id="IPR052509">
    <property type="entry name" value="Metal_resp_DNA-bind_regulator"/>
</dbReference>
<dbReference type="Proteomes" id="UP000628775">
    <property type="component" value="Unassembled WGS sequence"/>
</dbReference>
<comment type="caution">
    <text evidence="2">The sequence shown here is derived from an EMBL/GenBank/DDBJ whole genome shotgun (WGS) entry which is preliminary data.</text>
</comment>
<keyword evidence="3" id="KW-1185">Reference proteome</keyword>
<dbReference type="Gene3D" id="1.10.10.10">
    <property type="entry name" value="Winged helix-like DNA-binding domain superfamily/Winged helix DNA-binding domain"/>
    <property type="match status" value="1"/>
</dbReference>
<reference evidence="2" key="1">
    <citation type="journal article" date="2014" name="Int. J. Syst. Evol. Microbiol.">
        <title>Complete genome sequence of Corynebacterium casei LMG S-19264T (=DSM 44701T), isolated from a smear-ripened cheese.</title>
        <authorList>
            <consortium name="US DOE Joint Genome Institute (JGI-PGF)"/>
            <person name="Walter F."/>
            <person name="Albersmeier A."/>
            <person name="Kalinowski J."/>
            <person name="Ruckert C."/>
        </authorList>
    </citation>
    <scope>NUCLEOTIDE SEQUENCE</scope>
    <source>
        <strain evidence="2">CGMCC 1.15371</strain>
    </source>
</reference>
<evidence type="ECO:0000259" key="1">
    <source>
        <dbReference type="Pfam" id="PF03551"/>
    </source>
</evidence>
<reference evidence="2" key="2">
    <citation type="submission" date="2020-09" db="EMBL/GenBank/DDBJ databases">
        <authorList>
            <person name="Sun Q."/>
            <person name="Zhou Y."/>
        </authorList>
    </citation>
    <scope>NUCLEOTIDE SEQUENCE</scope>
    <source>
        <strain evidence="2">CGMCC 1.15371</strain>
    </source>
</reference>
<dbReference type="EMBL" id="BMIR01000011">
    <property type="protein sequence ID" value="GGE44795.1"/>
    <property type="molecule type" value="Genomic_DNA"/>
</dbReference>
<organism evidence="2 3">
    <name type="scientific">Pullulanibacillus camelliae</name>
    <dbReference type="NCBI Taxonomy" id="1707096"/>
    <lineage>
        <taxon>Bacteria</taxon>
        <taxon>Bacillati</taxon>
        <taxon>Bacillota</taxon>
        <taxon>Bacilli</taxon>
        <taxon>Bacillales</taxon>
        <taxon>Sporolactobacillaceae</taxon>
        <taxon>Pullulanibacillus</taxon>
    </lineage>
</organism>
<evidence type="ECO:0000313" key="3">
    <source>
        <dbReference type="Proteomes" id="UP000628775"/>
    </source>
</evidence>